<feature type="compositionally biased region" description="Polar residues" evidence="1">
    <location>
        <begin position="1"/>
        <end position="11"/>
    </location>
</feature>
<organism evidence="2 3">
    <name type="scientific">Hyaloscypha bicolor E</name>
    <dbReference type="NCBI Taxonomy" id="1095630"/>
    <lineage>
        <taxon>Eukaryota</taxon>
        <taxon>Fungi</taxon>
        <taxon>Dikarya</taxon>
        <taxon>Ascomycota</taxon>
        <taxon>Pezizomycotina</taxon>
        <taxon>Leotiomycetes</taxon>
        <taxon>Helotiales</taxon>
        <taxon>Hyaloscyphaceae</taxon>
        <taxon>Hyaloscypha</taxon>
        <taxon>Hyaloscypha bicolor</taxon>
    </lineage>
</organism>
<dbReference type="InParanoid" id="A0A2J6SZ43"/>
<evidence type="ECO:0000256" key="1">
    <source>
        <dbReference type="SAM" id="MobiDB-lite"/>
    </source>
</evidence>
<dbReference type="AlphaFoldDB" id="A0A2J6SZ43"/>
<reference evidence="2 3" key="1">
    <citation type="submission" date="2016-04" db="EMBL/GenBank/DDBJ databases">
        <title>A degradative enzymes factory behind the ericoid mycorrhizal symbiosis.</title>
        <authorList>
            <consortium name="DOE Joint Genome Institute"/>
            <person name="Martino E."/>
            <person name="Morin E."/>
            <person name="Grelet G."/>
            <person name="Kuo A."/>
            <person name="Kohler A."/>
            <person name="Daghino S."/>
            <person name="Barry K."/>
            <person name="Choi C."/>
            <person name="Cichocki N."/>
            <person name="Clum A."/>
            <person name="Copeland A."/>
            <person name="Hainaut M."/>
            <person name="Haridas S."/>
            <person name="Labutti K."/>
            <person name="Lindquist E."/>
            <person name="Lipzen A."/>
            <person name="Khouja H.-R."/>
            <person name="Murat C."/>
            <person name="Ohm R."/>
            <person name="Olson A."/>
            <person name="Spatafora J."/>
            <person name="Veneault-Fourrey C."/>
            <person name="Henrissat B."/>
            <person name="Grigoriev I."/>
            <person name="Martin F."/>
            <person name="Perotto S."/>
        </authorList>
    </citation>
    <scope>NUCLEOTIDE SEQUENCE [LARGE SCALE GENOMIC DNA]</scope>
    <source>
        <strain evidence="2 3">E</strain>
    </source>
</reference>
<feature type="region of interest" description="Disordered" evidence="1">
    <location>
        <begin position="1"/>
        <end position="26"/>
    </location>
</feature>
<evidence type="ECO:0000313" key="2">
    <source>
        <dbReference type="EMBL" id="PMD56029.1"/>
    </source>
</evidence>
<dbReference type="GeneID" id="36589029"/>
<dbReference type="RefSeq" id="XP_024732933.1">
    <property type="nucleotide sequence ID" value="XM_024880952.1"/>
</dbReference>
<keyword evidence="3" id="KW-1185">Reference proteome</keyword>
<dbReference type="Proteomes" id="UP000235371">
    <property type="component" value="Unassembled WGS sequence"/>
</dbReference>
<feature type="region of interest" description="Disordered" evidence="1">
    <location>
        <begin position="123"/>
        <end position="163"/>
    </location>
</feature>
<dbReference type="EMBL" id="KZ613853">
    <property type="protein sequence ID" value="PMD56029.1"/>
    <property type="molecule type" value="Genomic_DNA"/>
</dbReference>
<accession>A0A2J6SZ43</accession>
<evidence type="ECO:0000313" key="3">
    <source>
        <dbReference type="Proteomes" id="UP000235371"/>
    </source>
</evidence>
<gene>
    <name evidence="2" type="ORF">K444DRAFT_616600</name>
</gene>
<sequence>MSVATRNSARAQNARHKTTSKLRTATLNSTRGKNVRSKMTNPGFTGADIAFVDLDTQDVLDVGAHSNASNGIAAAQFTVTEYAGGSTVAQNPVIDDMGAHLTSNASSGENAAHAVVYEELGGGRTQDPAIDNVGAHLTNNAPSDGTVAQGGRTSAEDPVTLNA</sequence>
<proteinExistence type="predicted"/>
<name>A0A2J6SZ43_9HELO</name>
<protein>
    <submittedName>
        <fullName evidence="2">Uncharacterized protein</fullName>
    </submittedName>
</protein>